<reference evidence="2" key="1">
    <citation type="submission" date="2020-08" db="EMBL/GenBank/DDBJ databases">
        <title>Multicomponent nature underlies the extraordinary mechanical properties of spider dragline silk.</title>
        <authorList>
            <person name="Kono N."/>
            <person name="Nakamura H."/>
            <person name="Mori M."/>
            <person name="Yoshida Y."/>
            <person name="Ohtoshi R."/>
            <person name="Malay A.D."/>
            <person name="Moran D.A.P."/>
            <person name="Tomita M."/>
            <person name="Numata K."/>
            <person name="Arakawa K."/>
        </authorList>
    </citation>
    <scope>NUCLEOTIDE SEQUENCE</scope>
</reference>
<dbReference type="Pfam" id="PF00651">
    <property type="entry name" value="BTB"/>
    <property type="match status" value="1"/>
</dbReference>
<evidence type="ECO:0000313" key="3">
    <source>
        <dbReference type="Proteomes" id="UP000887013"/>
    </source>
</evidence>
<dbReference type="SUPFAM" id="SSF49599">
    <property type="entry name" value="TRAF domain-like"/>
    <property type="match status" value="1"/>
</dbReference>
<dbReference type="InterPro" id="IPR000210">
    <property type="entry name" value="BTB/POZ_dom"/>
</dbReference>
<dbReference type="AlphaFoldDB" id="A0A8X6QTS1"/>
<dbReference type="EMBL" id="BMAW01085360">
    <property type="protein sequence ID" value="GFU42630.1"/>
    <property type="molecule type" value="Genomic_DNA"/>
</dbReference>
<dbReference type="Proteomes" id="UP000887013">
    <property type="component" value="Unassembled WGS sequence"/>
</dbReference>
<dbReference type="Gene3D" id="1.25.40.420">
    <property type="match status" value="1"/>
</dbReference>
<dbReference type="SMART" id="SM00225">
    <property type="entry name" value="BTB"/>
    <property type="match status" value="1"/>
</dbReference>
<dbReference type="OrthoDB" id="6435871at2759"/>
<evidence type="ECO:0000259" key="1">
    <source>
        <dbReference type="PROSITE" id="PS50097"/>
    </source>
</evidence>
<dbReference type="CDD" id="cd18186">
    <property type="entry name" value="BTB_POZ_ZBTB_KLHL-like"/>
    <property type="match status" value="1"/>
</dbReference>
<protein>
    <submittedName>
        <fullName evidence="2">BTB and MATH domain-containing protein 43</fullName>
    </submittedName>
</protein>
<dbReference type="SUPFAM" id="SSF54695">
    <property type="entry name" value="POZ domain"/>
    <property type="match status" value="1"/>
</dbReference>
<organism evidence="2 3">
    <name type="scientific">Nephila pilipes</name>
    <name type="common">Giant wood spider</name>
    <name type="synonym">Nephila maculata</name>
    <dbReference type="NCBI Taxonomy" id="299642"/>
    <lineage>
        <taxon>Eukaryota</taxon>
        <taxon>Metazoa</taxon>
        <taxon>Ecdysozoa</taxon>
        <taxon>Arthropoda</taxon>
        <taxon>Chelicerata</taxon>
        <taxon>Arachnida</taxon>
        <taxon>Araneae</taxon>
        <taxon>Araneomorphae</taxon>
        <taxon>Entelegynae</taxon>
        <taxon>Araneoidea</taxon>
        <taxon>Nephilidae</taxon>
        <taxon>Nephila</taxon>
    </lineage>
</organism>
<sequence>MKAMCREEFTFVWRIENFIYCSHEGRLVLISPEFFPNAMRGTRWTLRLITSLFASDVFRTDCSDEYIACYLHRQSVDEGPENFTLNFEIAFLAWNGTILESSTVKEGEVYFKKNSQSINILIVKESEIFKEKIGIYIPQGNVTVRCRMWKHKKNDLTVRVSAVSRLCIEHVSFIQRFKKFSNSASSPVETFRIHPRNREMPMLLVSIMIKNESCSEGRIAIEMIVVERRDLHAFICKIFLLDKIGNKIQIGIVDTRYDLYNKTVLNAFLIFSKEQVIERKNEYLPNDVLSLKYEFCFASGVLFREIVQTEYDFHLISKVASTQDDFVISRTLSSDLISLYNNKTLCNVILETETKTFSAHEIVLCARSPVFKSMLTGGLKEAESKHIEIKDLEDETVDKMLYFLYTDSLQDLQWDTALNLYYAADKYDIQLLKVKCVSFLKSELSTSNASQVLILADMHRDSFLKSAALDYILLHDQEIFGSNAWEDLSKSNPQLLVETMLLKYSNNQHLL</sequence>
<dbReference type="Gene3D" id="3.30.710.10">
    <property type="entry name" value="Potassium Channel Kv1.1, Chain A"/>
    <property type="match status" value="1"/>
</dbReference>
<feature type="domain" description="BTB" evidence="1">
    <location>
        <begin position="346"/>
        <end position="413"/>
    </location>
</feature>
<dbReference type="Gene3D" id="2.60.210.10">
    <property type="entry name" value="Apoptosis, Tumor Necrosis Factor Receptor Associated Protein 2, Chain A"/>
    <property type="match status" value="1"/>
</dbReference>
<dbReference type="PROSITE" id="PS50097">
    <property type="entry name" value="BTB"/>
    <property type="match status" value="1"/>
</dbReference>
<evidence type="ECO:0000313" key="2">
    <source>
        <dbReference type="EMBL" id="GFU42630.1"/>
    </source>
</evidence>
<dbReference type="InterPro" id="IPR011333">
    <property type="entry name" value="SKP1/BTB/POZ_sf"/>
</dbReference>
<proteinExistence type="predicted"/>
<gene>
    <name evidence="2" type="primary">bath-43</name>
    <name evidence="2" type="ORF">NPIL_493471</name>
</gene>
<dbReference type="InterPro" id="IPR008974">
    <property type="entry name" value="TRAF-like"/>
</dbReference>
<keyword evidence="3" id="KW-1185">Reference proteome</keyword>
<accession>A0A8X6QTS1</accession>
<comment type="caution">
    <text evidence="2">The sequence shown here is derived from an EMBL/GenBank/DDBJ whole genome shotgun (WGS) entry which is preliminary data.</text>
</comment>
<dbReference type="PANTHER" id="PTHR24413">
    <property type="entry name" value="SPECKLE-TYPE POZ PROTEIN"/>
    <property type="match status" value="1"/>
</dbReference>
<name>A0A8X6QTS1_NEPPI</name>